<dbReference type="OrthoDB" id="5555605at2"/>
<accession>A0A2A2MA13</accession>
<evidence type="ECO:0000256" key="2">
    <source>
        <dbReference type="ARBA" id="ARBA00022692"/>
    </source>
</evidence>
<evidence type="ECO:0000256" key="4">
    <source>
        <dbReference type="ARBA" id="ARBA00023136"/>
    </source>
</evidence>
<dbReference type="PANTHER" id="PTHR36985">
    <property type="entry name" value="TRANSLOCATION AND ASSEMBLY MODULE SUBUNIT TAMB"/>
    <property type="match status" value="1"/>
</dbReference>
<feature type="compositionally biased region" description="Basic and acidic residues" evidence="5">
    <location>
        <begin position="236"/>
        <end position="253"/>
    </location>
</feature>
<dbReference type="EMBL" id="NQMS01000007">
    <property type="protein sequence ID" value="PAV95495.1"/>
    <property type="molecule type" value="Genomic_DNA"/>
</dbReference>
<gene>
    <name evidence="7" type="ORF">CJD50_16410</name>
</gene>
<dbReference type="GO" id="GO:0005886">
    <property type="term" value="C:plasma membrane"/>
    <property type="evidence" value="ECO:0007669"/>
    <property type="project" value="InterPro"/>
</dbReference>
<dbReference type="PANTHER" id="PTHR36985:SF1">
    <property type="entry name" value="TRANSLOCATION AND ASSEMBLY MODULE SUBUNIT TAMB"/>
    <property type="match status" value="1"/>
</dbReference>
<reference evidence="7 8" key="1">
    <citation type="submission" date="2017-08" db="EMBL/GenBank/DDBJ databases">
        <title>Draft Genome Sequence of Hafnia alvei CITHA-6 Isolated from Raw Bovine Milk.</title>
        <authorList>
            <person name="Culligan E.P."/>
            <person name="Mcsweeney A."/>
            <person name="O'Doherty C."/>
            <person name="Gleeson E."/>
            <person name="O'Riordan D."/>
            <person name="Sleator R.D."/>
        </authorList>
    </citation>
    <scope>NUCLEOTIDE SEQUENCE [LARGE SCALE GENOMIC DNA]</scope>
    <source>
        <strain evidence="7 8">CITHA-6</strain>
    </source>
</reference>
<sequence length="1309" mass="140841">MRRIIKFSLIFLLVVVLLVVGLIGTVISTPGLHFVINSAARWVPGLDIAGVTGGWRNLTLTGVSYQMPGVKVKAGEFHLAVDVGCLKKSELCLNALTANQIDVAINTQELAPSEPAPEETNSEPLTELKAPYPVAIRLLRINNVHVTVDDTAISLDEFRTGAEWRDRGLTLLPTHIQSLLVALPKTPATPVQDQVVAVAIKDKPVTQAAMDAASESAKQAASDAAEHVAKQVVKPEQAKADAQKEVQAEAEKAAPEKPLGEVLAELFAKPLLPDLPELRLPLDLTVKRISGDQLRVTGDSDIVVNTLLVRAVTKDSALRLHTLEVRSPQGNVSMHGQATLSDQWPMDFRLNADLNVDPVKGEKLKLGIKGNLRDVLTLDANLSGPLKATLAAETQLAKAGLPLALTLESPGVQWPLTGASEYQAKNIRVRLNGSGKAYALSMRTDVSGNEIPAAKITLDGKGTDQQFNLNRLRVAALQGNTDLSALVDWSKAISWKSKLTLDGINTAKQWPEWPAKLNGKIETQGSLYGGNWQLRVPVLQLAGNVKQNQVDVRGNLTGNQAGQWKIPEMHIGLGRNKIDITGELSDKWALDAVIDAPRLDGNLPGLAGTAKGTLKLRGNLKAPQVLADLTASGLQWQTLTINRVKLDGDVRSAEQIEGNLNVRVEQLKQDDFLISLLTLDAKGSEKQHQLQLKINGDPISGQLALKGSFDRATERWQGTLNDTRFDTPVGEWRLTRPIALDYLNAQQKISVGPHCWLNPNAEVCVPKTIEAGASGNASVVLNRFDLAMIKPFLGPDTALNGVFTGRADVSWKEGEALPEAKVTLSGKGVKVQQVVQGNPLPIAFDTLNLNAALNHGRAQLDWLIKIAGNGQLDGNVQVADPQGRRNLSGNVNIKNISLAMLNPALMSGEKAQGMLNAALRLGGNAQQPQIYGRMALDKVDIDGQFMPFDITDGNLAVNFEGMSSALQGVIKTSRGQLNLTGNADWRVIDAWRAQIAVKGDRVRVTVPPMVRLDVSPDIVFEATPKMFALNGSVAIPWARITVQELPESAVSVSSDEVMLNNDRQPIKPATASIPINSNLNISIGPNVRLDAFGLKARLQGDLKMVQDEHGLGLNGQVNIPEGRFAAYGQDLLIRKGELIFSGPPEQPLLNIEAIRNPDATEDDVTAGVRVTGLADQPKLEVFSDPAMSQQMALSYLLRGQGLESSGTDSNAMTSMLIGMGVAQSGKLVGKIGETFGVSNLSLDAQGVGDSSQVVVSGYVLPGLQVKYGVGIFDSLATLTLRYRLMPKLYLEAVSGLDQALDLLYQFEFE</sequence>
<dbReference type="RefSeq" id="WP_008814865.1">
    <property type="nucleotide sequence ID" value="NZ_CAUFSP010000014.1"/>
</dbReference>
<evidence type="ECO:0000259" key="6">
    <source>
        <dbReference type="Pfam" id="PF04357"/>
    </source>
</evidence>
<evidence type="ECO:0000256" key="1">
    <source>
        <dbReference type="ARBA" id="ARBA00004167"/>
    </source>
</evidence>
<keyword evidence="3" id="KW-1133">Transmembrane helix</keyword>
<organism evidence="7 8">
    <name type="scientific">Hafnia paralvei</name>
    <dbReference type="NCBI Taxonomy" id="546367"/>
    <lineage>
        <taxon>Bacteria</taxon>
        <taxon>Pseudomonadati</taxon>
        <taxon>Pseudomonadota</taxon>
        <taxon>Gammaproteobacteria</taxon>
        <taxon>Enterobacterales</taxon>
        <taxon>Hafniaceae</taxon>
        <taxon>Hafnia</taxon>
    </lineage>
</organism>
<comment type="subcellular location">
    <subcellularLocation>
        <location evidence="1">Membrane</location>
        <topology evidence="1">Single-pass membrane protein</topology>
    </subcellularLocation>
</comment>
<keyword evidence="4" id="KW-0472">Membrane</keyword>
<evidence type="ECO:0000313" key="7">
    <source>
        <dbReference type="EMBL" id="PAV95495.1"/>
    </source>
</evidence>
<evidence type="ECO:0000256" key="3">
    <source>
        <dbReference type="ARBA" id="ARBA00022989"/>
    </source>
</evidence>
<dbReference type="InterPro" id="IPR007452">
    <property type="entry name" value="TamB_C"/>
</dbReference>
<name>A0A2A2MA13_9GAMM</name>
<keyword evidence="8" id="KW-1185">Reference proteome</keyword>
<dbReference type="Pfam" id="PF04357">
    <property type="entry name" value="TamB"/>
    <property type="match status" value="1"/>
</dbReference>
<dbReference type="GO" id="GO:0009306">
    <property type="term" value="P:protein secretion"/>
    <property type="evidence" value="ECO:0007669"/>
    <property type="project" value="InterPro"/>
</dbReference>
<comment type="caution">
    <text evidence="7">The sequence shown here is derived from an EMBL/GenBank/DDBJ whole genome shotgun (WGS) entry which is preliminary data.</text>
</comment>
<feature type="domain" description="Translocation and assembly module TamB C-terminal" evidence="6">
    <location>
        <begin position="972"/>
        <end position="1308"/>
    </location>
</feature>
<dbReference type="Proteomes" id="UP000218796">
    <property type="component" value="Unassembled WGS sequence"/>
</dbReference>
<evidence type="ECO:0000256" key="5">
    <source>
        <dbReference type="SAM" id="MobiDB-lite"/>
    </source>
</evidence>
<feature type="region of interest" description="Disordered" evidence="5">
    <location>
        <begin position="233"/>
        <end position="253"/>
    </location>
</feature>
<proteinExistence type="predicted"/>
<keyword evidence="2" id="KW-0812">Transmembrane</keyword>
<evidence type="ECO:0000313" key="8">
    <source>
        <dbReference type="Proteomes" id="UP000218796"/>
    </source>
</evidence>
<protein>
    <submittedName>
        <fullName evidence="7">Translocation/assembly module TamB</fullName>
    </submittedName>
</protein>
<dbReference type="GO" id="GO:0097347">
    <property type="term" value="C:TAM protein secretion complex"/>
    <property type="evidence" value="ECO:0007669"/>
    <property type="project" value="TreeGrafter"/>
</dbReference>